<gene>
    <name evidence="3" type="ORF">BST86_06955</name>
</gene>
<keyword evidence="4" id="KW-1185">Reference proteome</keyword>
<feature type="transmembrane region" description="Helical" evidence="1">
    <location>
        <begin position="132"/>
        <end position="149"/>
    </location>
</feature>
<evidence type="ECO:0000259" key="2">
    <source>
        <dbReference type="Pfam" id="PF13548"/>
    </source>
</evidence>
<dbReference type="Pfam" id="PF13548">
    <property type="entry name" value="DUF4126"/>
    <property type="match status" value="1"/>
</dbReference>
<feature type="transmembrane region" description="Helical" evidence="1">
    <location>
        <begin position="12"/>
        <end position="35"/>
    </location>
</feature>
<evidence type="ECO:0000313" key="3">
    <source>
        <dbReference type="EMBL" id="PRP66856.1"/>
    </source>
</evidence>
<accession>A0A2S9WU47</accession>
<feature type="transmembrane region" description="Helical" evidence="1">
    <location>
        <begin position="155"/>
        <end position="175"/>
    </location>
</feature>
<protein>
    <recommendedName>
        <fullName evidence="2">DUF4126 domain-containing protein</fullName>
    </recommendedName>
</protein>
<reference evidence="3 4" key="1">
    <citation type="submission" date="2016-11" db="EMBL/GenBank/DDBJ databases">
        <title>Trade-off between light-utilization and light-protection in marine flavobacteria.</title>
        <authorList>
            <person name="Kumagai Y."/>
        </authorList>
    </citation>
    <scope>NUCLEOTIDE SEQUENCE [LARGE SCALE GENOMIC DNA]</scope>
    <source>
        <strain evidence="3 4">JCM 17109</strain>
    </source>
</reference>
<comment type="caution">
    <text evidence="3">The sequence shown here is derived from an EMBL/GenBank/DDBJ whole genome shotgun (WGS) entry which is preliminary data.</text>
</comment>
<feature type="domain" description="DUF4126" evidence="2">
    <location>
        <begin position="8"/>
        <end position="176"/>
    </location>
</feature>
<keyword evidence="1" id="KW-0812">Transmembrane</keyword>
<keyword evidence="1" id="KW-1133">Transmembrane helix</keyword>
<dbReference type="AlphaFoldDB" id="A0A2S9WU47"/>
<dbReference type="Proteomes" id="UP000239532">
    <property type="component" value="Unassembled WGS sequence"/>
</dbReference>
<name>A0A2S9WU47_9FLAO</name>
<feature type="transmembrane region" description="Helical" evidence="1">
    <location>
        <begin position="47"/>
        <end position="68"/>
    </location>
</feature>
<sequence>MLEIIISVCLGIGLSASAGFRVFVPLLLLSIAGYFEWIPLNEDWQWAGSLTAIIVLAVASIIELGAYFIPYVDNLLDTISIPLATVAGTLVMFTVLGDVDPIYSWTLAIIAGGGTAATIATSTSAARATSTTVTAGVANPIISFLEAVFSTLLSILSISAPVIAVVVVILTFFGIRKLYRKIFRKSSLSRKRDTFKPIEKS</sequence>
<dbReference type="RefSeq" id="WP_105982640.1">
    <property type="nucleotide sequence ID" value="NZ_MQUC01000003.1"/>
</dbReference>
<evidence type="ECO:0000313" key="4">
    <source>
        <dbReference type="Proteomes" id="UP000239532"/>
    </source>
</evidence>
<feature type="transmembrane region" description="Helical" evidence="1">
    <location>
        <begin position="102"/>
        <end position="120"/>
    </location>
</feature>
<dbReference type="OrthoDB" id="288613at2"/>
<proteinExistence type="predicted"/>
<evidence type="ECO:0000256" key="1">
    <source>
        <dbReference type="SAM" id="Phobius"/>
    </source>
</evidence>
<dbReference type="EMBL" id="MQUC01000003">
    <property type="protein sequence ID" value="PRP66856.1"/>
    <property type="molecule type" value="Genomic_DNA"/>
</dbReference>
<feature type="transmembrane region" description="Helical" evidence="1">
    <location>
        <begin position="75"/>
        <end position="96"/>
    </location>
</feature>
<keyword evidence="1" id="KW-0472">Membrane</keyword>
<organism evidence="3 4">
    <name type="scientific">Nonlabens agnitus</name>
    <dbReference type="NCBI Taxonomy" id="870484"/>
    <lineage>
        <taxon>Bacteria</taxon>
        <taxon>Pseudomonadati</taxon>
        <taxon>Bacteroidota</taxon>
        <taxon>Flavobacteriia</taxon>
        <taxon>Flavobacteriales</taxon>
        <taxon>Flavobacteriaceae</taxon>
        <taxon>Nonlabens</taxon>
    </lineage>
</organism>
<dbReference type="InterPro" id="IPR025196">
    <property type="entry name" value="DUF4126"/>
</dbReference>